<accession>A0A2J5I1S0</accession>
<dbReference type="InterPro" id="IPR000192">
    <property type="entry name" value="Aminotrans_V_dom"/>
</dbReference>
<evidence type="ECO:0000313" key="3">
    <source>
        <dbReference type="EMBL" id="PLN83634.1"/>
    </source>
</evidence>
<sequence length="459" mass="50579">MSTPTPFGAPMRKHFLFDPAYKNLNHGSFGTIPQAIQTTLREYQTAAESQTDPFIRRTQPALLDQARHQIAQYLNVPTSTCVFVKNATTGIATVLHNLPFGDGDVVVYFATGYGAVEKGLVSLAERRPGLRLRRVEYAFPVSHAELVGAFEDVVARVKREEGGRGRVRAAVFDTVVSNPGVRFPFEDLVRVCRREGIWSVVDGAHGVGMIDLDLGALRPDFFTSNCHKWLYVPRSCAVLHVPHHNQHLIRTTLPTSWGFIPSPNSPPTAPSPVESDNDDKTPFERLFEFVATADDTPYLCVPAALRFRREVCGGEAAIYVYLERLAREGADVVAAALGTDVLQERGLRGGEESLLRRCGMSTVRLPVFVAGTAAAGSSGDGRTRGFEIGADDAPTVTKWVQDVLMDKYGTFVPVFEHGGWLWVRLSAQVYLERKDFEWLGGVLKKVCLDLKGGQYKANL</sequence>
<dbReference type="PANTHER" id="PTHR43092:SF2">
    <property type="entry name" value="HERCYNYLCYSTEINE SULFOXIDE LYASE"/>
    <property type="match status" value="1"/>
</dbReference>
<dbReference type="PANTHER" id="PTHR43092">
    <property type="entry name" value="L-CYSTEINE DESULFHYDRASE"/>
    <property type="match status" value="1"/>
</dbReference>
<organism evidence="3 4">
    <name type="scientific">Aspergillus taichungensis</name>
    <dbReference type="NCBI Taxonomy" id="482145"/>
    <lineage>
        <taxon>Eukaryota</taxon>
        <taxon>Fungi</taxon>
        <taxon>Dikarya</taxon>
        <taxon>Ascomycota</taxon>
        <taxon>Pezizomycotina</taxon>
        <taxon>Eurotiomycetes</taxon>
        <taxon>Eurotiomycetidae</taxon>
        <taxon>Eurotiales</taxon>
        <taxon>Aspergillaceae</taxon>
        <taxon>Aspergillus</taxon>
        <taxon>Aspergillus subgen. Circumdati</taxon>
    </lineage>
</organism>
<proteinExistence type="predicted"/>
<dbReference type="InterPro" id="IPR015424">
    <property type="entry name" value="PyrdxlP-dep_Trfase"/>
</dbReference>
<dbReference type="InterPro" id="IPR015421">
    <property type="entry name" value="PyrdxlP-dep_Trfase_major"/>
</dbReference>
<feature type="domain" description="Aminotransferase class V" evidence="2">
    <location>
        <begin position="34"/>
        <end position="246"/>
    </location>
</feature>
<evidence type="ECO:0000256" key="1">
    <source>
        <dbReference type="ARBA" id="ARBA00022898"/>
    </source>
</evidence>
<keyword evidence="3" id="KW-0808">Transferase</keyword>
<dbReference type="GO" id="GO:0008483">
    <property type="term" value="F:transaminase activity"/>
    <property type="evidence" value="ECO:0007669"/>
    <property type="project" value="UniProtKB-KW"/>
</dbReference>
<dbReference type="OrthoDB" id="5978656at2759"/>
<dbReference type="SUPFAM" id="SSF53383">
    <property type="entry name" value="PLP-dependent transferases"/>
    <property type="match status" value="1"/>
</dbReference>
<protein>
    <submittedName>
        <fullName evidence="3">Putative aminotransferase</fullName>
    </submittedName>
</protein>
<dbReference type="EMBL" id="KZ559517">
    <property type="protein sequence ID" value="PLN83634.1"/>
    <property type="molecule type" value="Genomic_DNA"/>
</dbReference>
<dbReference type="Proteomes" id="UP000235023">
    <property type="component" value="Unassembled WGS sequence"/>
</dbReference>
<reference evidence="4" key="1">
    <citation type="submission" date="2017-12" db="EMBL/GenBank/DDBJ databases">
        <authorList>
            <consortium name="DOE Joint Genome Institute"/>
            <person name="Mondo S.J."/>
            <person name="Kjaerbolling I."/>
            <person name="Vesth T.C."/>
            <person name="Frisvad J.C."/>
            <person name="Nybo J.L."/>
            <person name="Theobald S."/>
            <person name="Kuo A."/>
            <person name="Bowyer P."/>
            <person name="Matsuda Y."/>
            <person name="Lyhne E.K."/>
            <person name="Kogle M.E."/>
            <person name="Clum A."/>
            <person name="Lipzen A."/>
            <person name="Salamov A."/>
            <person name="Ngan C.Y."/>
            <person name="Daum C."/>
            <person name="Chiniquy J."/>
            <person name="Barry K."/>
            <person name="LaButti K."/>
            <person name="Haridas S."/>
            <person name="Simmons B.A."/>
            <person name="Magnuson J.K."/>
            <person name="Mortensen U.H."/>
            <person name="Larsen T.O."/>
            <person name="Grigoriev I.V."/>
            <person name="Baker S.E."/>
            <person name="Andersen M.R."/>
            <person name="Nordberg H.P."/>
            <person name="Cantor M.N."/>
            <person name="Hua S.X."/>
        </authorList>
    </citation>
    <scope>NUCLEOTIDE SEQUENCE [LARGE SCALE GENOMIC DNA]</scope>
    <source>
        <strain evidence="4">IBT 19404</strain>
    </source>
</reference>
<dbReference type="Pfam" id="PF00266">
    <property type="entry name" value="Aminotran_5"/>
    <property type="match status" value="1"/>
</dbReference>
<evidence type="ECO:0000313" key="4">
    <source>
        <dbReference type="Proteomes" id="UP000235023"/>
    </source>
</evidence>
<name>A0A2J5I1S0_9EURO</name>
<evidence type="ECO:0000259" key="2">
    <source>
        <dbReference type="Pfam" id="PF00266"/>
    </source>
</evidence>
<keyword evidence="4" id="KW-1185">Reference proteome</keyword>
<keyword evidence="3" id="KW-0032">Aminotransferase</keyword>
<keyword evidence="1" id="KW-0663">Pyridoxal phosphate</keyword>
<dbReference type="AlphaFoldDB" id="A0A2J5I1S0"/>
<gene>
    <name evidence="3" type="ORF">BDW42DRAFT_192075</name>
</gene>
<dbReference type="Gene3D" id="3.40.640.10">
    <property type="entry name" value="Type I PLP-dependent aspartate aminotransferase-like (Major domain)"/>
    <property type="match status" value="1"/>
</dbReference>